<name>A0A655RID6_VIBCL</name>
<dbReference type="Proteomes" id="UP000044806">
    <property type="component" value="Unassembled WGS sequence"/>
</dbReference>
<dbReference type="EMBL" id="CWOW01000018">
    <property type="protein sequence ID" value="CSA99992.1"/>
    <property type="molecule type" value="Genomic_DNA"/>
</dbReference>
<evidence type="ECO:0000313" key="2">
    <source>
        <dbReference type="Proteomes" id="UP000044806"/>
    </source>
</evidence>
<protein>
    <submittedName>
        <fullName evidence="1">Uncharacterized protein</fullName>
    </submittedName>
</protein>
<evidence type="ECO:0000313" key="1">
    <source>
        <dbReference type="EMBL" id="CSA99992.1"/>
    </source>
</evidence>
<organism evidence="1 2">
    <name type="scientific">Vibrio cholerae</name>
    <dbReference type="NCBI Taxonomy" id="666"/>
    <lineage>
        <taxon>Bacteria</taxon>
        <taxon>Pseudomonadati</taxon>
        <taxon>Pseudomonadota</taxon>
        <taxon>Gammaproteobacteria</taxon>
        <taxon>Vibrionales</taxon>
        <taxon>Vibrionaceae</taxon>
        <taxon>Vibrio</taxon>
    </lineage>
</organism>
<sequence length="76" mass="8455">MFKVVSGLFNFVLVEDVAVSHFAQWAIGPDQIVNRIHALNVHCQTLNTVSDFAGHRLTLKTANLLEVSELSHFHAV</sequence>
<proteinExistence type="predicted"/>
<accession>A0A655RID6</accession>
<dbReference type="AlphaFoldDB" id="A0A655RID6"/>
<reference evidence="1 2" key="1">
    <citation type="submission" date="2015-07" db="EMBL/GenBank/DDBJ databases">
        <authorList>
            <consortium name="Pathogen Informatics"/>
        </authorList>
    </citation>
    <scope>NUCLEOTIDE SEQUENCE [LARGE SCALE GENOMIC DNA]</scope>
    <source>
        <strain evidence="1 2">A51</strain>
    </source>
</reference>
<gene>
    <name evidence="1" type="ORF">ERS013165_03030</name>
</gene>